<dbReference type="InParanoid" id="Q4CP79"/>
<sequence>MELLLARGGQHRPAPGPAAHYWCTSRHHGVLVARVAVPSAAPSAPCCCRARVWNAAGPTLAKLLALSMKRDDENALHCVMGGTATPRILKPLASACRVSGTTGPLAPVEAAVRPLSYVRGCGRKRDRPSPPALGWRRRPSIQRQE</sequence>
<dbReference type="GeneID" id="3533234"/>
<dbReference type="PaxDb" id="353153-Q4CP79"/>
<keyword evidence="3" id="KW-1185">Reference proteome</keyword>
<evidence type="ECO:0000313" key="3">
    <source>
        <dbReference type="Proteomes" id="UP000002296"/>
    </source>
</evidence>
<comment type="caution">
    <text evidence="2">The sequence shown here is derived from an EMBL/GenBank/DDBJ whole genome shotgun (WGS) entry which is preliminary data.</text>
</comment>
<dbReference type="AlphaFoldDB" id="Q4CP79"/>
<evidence type="ECO:0000256" key="1">
    <source>
        <dbReference type="SAM" id="MobiDB-lite"/>
    </source>
</evidence>
<name>Q4CP79_TRYCC</name>
<dbReference type="RefSeq" id="XP_803932.1">
    <property type="nucleotide sequence ID" value="XM_798839.1"/>
</dbReference>
<protein>
    <submittedName>
        <fullName evidence="2">Uncharacterized protein</fullName>
    </submittedName>
</protein>
<dbReference type="EMBL" id="AAHK01002704">
    <property type="protein sequence ID" value="EAN82081.1"/>
    <property type="molecule type" value="Genomic_DNA"/>
</dbReference>
<feature type="compositionally biased region" description="Basic residues" evidence="1">
    <location>
        <begin position="135"/>
        <end position="145"/>
    </location>
</feature>
<proteinExistence type="predicted"/>
<reference evidence="2 3" key="1">
    <citation type="journal article" date="2005" name="Science">
        <title>The genome sequence of Trypanosoma cruzi, etiologic agent of Chagas disease.</title>
        <authorList>
            <person name="El-Sayed N.M."/>
            <person name="Myler P.J."/>
            <person name="Bartholomeu D.C."/>
            <person name="Nilsson D."/>
            <person name="Aggarwal G."/>
            <person name="Tran A.N."/>
            <person name="Ghedin E."/>
            <person name="Worthey E.A."/>
            <person name="Delcher A.L."/>
            <person name="Blandin G."/>
            <person name="Westenberger S.J."/>
            <person name="Caler E."/>
            <person name="Cerqueira G.C."/>
            <person name="Branche C."/>
            <person name="Haas B."/>
            <person name="Anupama A."/>
            <person name="Arner E."/>
            <person name="Aslund L."/>
            <person name="Attipoe P."/>
            <person name="Bontempi E."/>
            <person name="Bringaud F."/>
            <person name="Burton P."/>
            <person name="Cadag E."/>
            <person name="Campbell D.A."/>
            <person name="Carrington M."/>
            <person name="Crabtree J."/>
            <person name="Darban H."/>
            <person name="da Silveira J.F."/>
            <person name="de Jong P."/>
            <person name="Edwards K."/>
            <person name="Englund P.T."/>
            <person name="Fazelina G."/>
            <person name="Feldblyum T."/>
            <person name="Ferella M."/>
            <person name="Frasch A.C."/>
            <person name="Gull K."/>
            <person name="Horn D."/>
            <person name="Hou L."/>
            <person name="Huang Y."/>
            <person name="Kindlund E."/>
            <person name="Klingbeil M."/>
            <person name="Kluge S."/>
            <person name="Koo H."/>
            <person name="Lacerda D."/>
            <person name="Levin M.J."/>
            <person name="Lorenzi H."/>
            <person name="Louie T."/>
            <person name="Machado C.R."/>
            <person name="McCulloch R."/>
            <person name="McKenna A."/>
            <person name="Mizuno Y."/>
            <person name="Mottram J.C."/>
            <person name="Nelson S."/>
            <person name="Ochaya S."/>
            <person name="Osoegawa K."/>
            <person name="Pai G."/>
            <person name="Parsons M."/>
            <person name="Pentony M."/>
            <person name="Pettersson U."/>
            <person name="Pop M."/>
            <person name="Ramirez J.L."/>
            <person name="Rinta J."/>
            <person name="Robertson L."/>
            <person name="Salzberg S.L."/>
            <person name="Sanchez D.O."/>
            <person name="Seyler A."/>
            <person name="Sharma R."/>
            <person name="Shetty J."/>
            <person name="Simpson A.J."/>
            <person name="Sisk E."/>
            <person name="Tammi M.T."/>
            <person name="Tarleton R."/>
            <person name="Teixeira S."/>
            <person name="Van Aken S."/>
            <person name="Vogt C."/>
            <person name="Ward P.N."/>
            <person name="Wickstead B."/>
            <person name="Wortman J."/>
            <person name="White O."/>
            <person name="Fraser C.M."/>
            <person name="Stuart K.D."/>
            <person name="Andersson B."/>
        </authorList>
    </citation>
    <scope>NUCLEOTIDE SEQUENCE [LARGE SCALE GENOMIC DNA]</scope>
    <source>
        <strain evidence="2 3">CL Brener</strain>
    </source>
</reference>
<gene>
    <name evidence="2" type="ORF">Tc00.1047053508635.10</name>
</gene>
<accession>Q4CP79</accession>
<organism evidence="2 3">
    <name type="scientific">Trypanosoma cruzi (strain CL Brener)</name>
    <dbReference type="NCBI Taxonomy" id="353153"/>
    <lineage>
        <taxon>Eukaryota</taxon>
        <taxon>Discoba</taxon>
        <taxon>Euglenozoa</taxon>
        <taxon>Kinetoplastea</taxon>
        <taxon>Metakinetoplastina</taxon>
        <taxon>Trypanosomatida</taxon>
        <taxon>Trypanosomatidae</taxon>
        <taxon>Trypanosoma</taxon>
        <taxon>Schizotrypanum</taxon>
    </lineage>
</organism>
<feature type="region of interest" description="Disordered" evidence="1">
    <location>
        <begin position="121"/>
        <end position="145"/>
    </location>
</feature>
<dbReference type="Proteomes" id="UP000002296">
    <property type="component" value="Unassembled WGS sequence"/>
</dbReference>
<evidence type="ECO:0000313" key="2">
    <source>
        <dbReference type="EMBL" id="EAN82081.1"/>
    </source>
</evidence>
<dbReference type="KEGG" id="tcr:508635.10"/>